<comment type="catalytic activity">
    <reaction evidence="7">
        <text>Endonucleolytic cleavage of RNA, removing 5'-extranucleotides from tRNA precursor.</text>
        <dbReference type="EC" id="3.1.26.5"/>
    </reaction>
</comment>
<evidence type="ECO:0000256" key="3">
    <source>
        <dbReference type="ARBA" id="ARBA00022722"/>
    </source>
</evidence>
<dbReference type="SUPFAM" id="SSF54211">
    <property type="entry name" value="Ribosomal protein S5 domain 2-like"/>
    <property type="match status" value="1"/>
</dbReference>
<reference evidence="9" key="1">
    <citation type="submission" date="2017-03" db="EMBL/GenBank/DDBJ databases">
        <authorList>
            <consortium name="AG Boll"/>
        </authorList>
    </citation>
    <scope>NUCLEOTIDE SEQUENCE [LARGE SCALE GENOMIC DNA]</scope>
    <source>
        <strain evidence="9">Chol</strain>
    </source>
</reference>
<keyword evidence="3 7" id="KW-0540">Nuclease</keyword>
<name>A0A7Z7HQT3_9PROT</name>
<gene>
    <name evidence="7 9" type="primary">rnpA</name>
    <name evidence="9" type="ORF">SDENCHOL_10375</name>
</gene>
<evidence type="ECO:0000256" key="5">
    <source>
        <dbReference type="ARBA" id="ARBA00022801"/>
    </source>
</evidence>
<evidence type="ECO:0000256" key="6">
    <source>
        <dbReference type="ARBA" id="ARBA00022884"/>
    </source>
</evidence>
<evidence type="ECO:0000256" key="1">
    <source>
        <dbReference type="ARBA" id="ARBA00002663"/>
    </source>
</evidence>
<evidence type="ECO:0000256" key="2">
    <source>
        <dbReference type="ARBA" id="ARBA00022694"/>
    </source>
</evidence>
<dbReference type="InterPro" id="IPR000100">
    <property type="entry name" value="RNase_P"/>
</dbReference>
<accession>A0A7Z7HQT3</accession>
<comment type="function">
    <text evidence="1 7">RNaseP catalyzes the removal of the 5'-leader sequence from pre-tRNA to produce the mature 5'-terminus. It can also cleave other RNA substrates such as 4.5S RNA. The protein component plays an auxiliary but essential role in vivo by binding to the 5'-leader sequence and broadening the substrate specificity of the ribozyme.</text>
</comment>
<comment type="similarity">
    <text evidence="7">Belongs to the RnpA family.</text>
</comment>
<dbReference type="InterPro" id="IPR020539">
    <property type="entry name" value="RNase_P_CS"/>
</dbReference>
<keyword evidence="4 7" id="KW-0255">Endonuclease</keyword>
<dbReference type="EC" id="3.1.26.5" evidence="7 8"/>
<dbReference type="GO" id="GO:0000049">
    <property type="term" value="F:tRNA binding"/>
    <property type="evidence" value="ECO:0007669"/>
    <property type="project" value="UniProtKB-UniRule"/>
</dbReference>
<keyword evidence="5 7" id="KW-0378">Hydrolase</keyword>
<evidence type="ECO:0000256" key="8">
    <source>
        <dbReference type="NCBIfam" id="TIGR00188"/>
    </source>
</evidence>
<dbReference type="PROSITE" id="PS00648">
    <property type="entry name" value="RIBONUCLEASE_P"/>
    <property type="match status" value="1"/>
</dbReference>
<dbReference type="Pfam" id="PF00825">
    <property type="entry name" value="Ribonuclease_P"/>
    <property type="match status" value="1"/>
</dbReference>
<dbReference type="AlphaFoldDB" id="A0A7Z7HQT3"/>
<dbReference type="GO" id="GO:0042781">
    <property type="term" value="F:3'-tRNA processing endoribonuclease activity"/>
    <property type="evidence" value="ECO:0007669"/>
    <property type="project" value="TreeGrafter"/>
</dbReference>
<evidence type="ECO:0000256" key="4">
    <source>
        <dbReference type="ARBA" id="ARBA00022759"/>
    </source>
</evidence>
<evidence type="ECO:0000313" key="9">
    <source>
        <dbReference type="EMBL" id="SMB21636.1"/>
    </source>
</evidence>
<evidence type="ECO:0000313" key="10">
    <source>
        <dbReference type="Proteomes" id="UP000242886"/>
    </source>
</evidence>
<dbReference type="RefSeq" id="WP_154715785.1">
    <property type="nucleotide sequence ID" value="NZ_LT837803.1"/>
</dbReference>
<dbReference type="GO" id="GO:0030677">
    <property type="term" value="C:ribonuclease P complex"/>
    <property type="evidence" value="ECO:0007669"/>
    <property type="project" value="TreeGrafter"/>
</dbReference>
<organism evidence="9 10">
    <name type="scientific">Sterolibacterium denitrificans</name>
    <dbReference type="NCBI Taxonomy" id="157592"/>
    <lineage>
        <taxon>Bacteria</taxon>
        <taxon>Pseudomonadati</taxon>
        <taxon>Pseudomonadota</taxon>
        <taxon>Betaproteobacteria</taxon>
        <taxon>Nitrosomonadales</taxon>
        <taxon>Sterolibacteriaceae</taxon>
        <taxon>Sterolibacterium</taxon>
    </lineage>
</organism>
<dbReference type="GO" id="GO:0004526">
    <property type="term" value="F:ribonuclease P activity"/>
    <property type="evidence" value="ECO:0007669"/>
    <property type="project" value="UniProtKB-UniRule"/>
</dbReference>
<evidence type="ECO:0000256" key="7">
    <source>
        <dbReference type="HAMAP-Rule" id="MF_00227"/>
    </source>
</evidence>
<dbReference type="GO" id="GO:0001682">
    <property type="term" value="P:tRNA 5'-leader removal"/>
    <property type="evidence" value="ECO:0007669"/>
    <property type="project" value="UniProtKB-UniRule"/>
</dbReference>
<dbReference type="NCBIfam" id="TIGR00188">
    <property type="entry name" value="rnpA"/>
    <property type="match status" value="1"/>
</dbReference>
<dbReference type="PANTHER" id="PTHR33992:SF1">
    <property type="entry name" value="RIBONUCLEASE P PROTEIN COMPONENT"/>
    <property type="match status" value="1"/>
</dbReference>
<keyword evidence="10" id="KW-1185">Reference proteome</keyword>
<keyword evidence="2 7" id="KW-0819">tRNA processing</keyword>
<sequence length="139" mass="15521">MDVLNPENLDFSFPDKRRLHAAAEFSQVFAARRVLRGSFFNLHYLAVRPTALPAGIGARIGLVVAKKLARRAVQRNLLKRLAREAFRHAHGGLPPYDLVLRLSRPVAGSLQAETRHAWRADIDQLLGRLAGLAQRQGQN</sequence>
<comment type="subunit">
    <text evidence="7">Consists of a catalytic RNA component (M1 or rnpB) and a protein subunit.</text>
</comment>
<keyword evidence="6 7" id="KW-0694">RNA-binding</keyword>
<dbReference type="InterPro" id="IPR014721">
    <property type="entry name" value="Ribsml_uS5_D2-typ_fold_subgr"/>
</dbReference>
<dbReference type="EMBL" id="LT837803">
    <property type="protein sequence ID" value="SMB21636.1"/>
    <property type="molecule type" value="Genomic_DNA"/>
</dbReference>
<dbReference type="InterPro" id="IPR020568">
    <property type="entry name" value="Ribosomal_Su5_D2-typ_SF"/>
</dbReference>
<protein>
    <recommendedName>
        <fullName evidence="7 8">Ribonuclease P protein component</fullName>
        <shortName evidence="7">RNase P protein</shortName>
        <shortName evidence="7">RNaseP protein</shortName>
        <ecNumber evidence="7 8">3.1.26.5</ecNumber>
    </recommendedName>
    <alternativeName>
        <fullName evidence="7">Protein C5</fullName>
    </alternativeName>
</protein>
<dbReference type="Gene3D" id="3.30.230.10">
    <property type="match status" value="1"/>
</dbReference>
<dbReference type="Proteomes" id="UP000242886">
    <property type="component" value="Chromosome SDENCHOL"/>
</dbReference>
<proteinExistence type="inferred from homology"/>
<dbReference type="HAMAP" id="MF_00227">
    <property type="entry name" value="RNase_P"/>
    <property type="match status" value="1"/>
</dbReference>
<dbReference type="PANTHER" id="PTHR33992">
    <property type="entry name" value="RIBONUCLEASE P PROTEIN COMPONENT"/>
    <property type="match status" value="1"/>
</dbReference>